<accession>A0ACA9LLB3</accession>
<dbReference type="Proteomes" id="UP000789920">
    <property type="component" value="Unassembled WGS sequence"/>
</dbReference>
<keyword evidence="2" id="KW-1185">Reference proteome</keyword>
<reference evidence="1" key="1">
    <citation type="submission" date="2021-06" db="EMBL/GenBank/DDBJ databases">
        <authorList>
            <person name="Kallberg Y."/>
            <person name="Tangrot J."/>
            <person name="Rosling A."/>
        </authorList>
    </citation>
    <scope>NUCLEOTIDE SEQUENCE</scope>
    <source>
        <strain evidence="1">MA461A</strain>
    </source>
</reference>
<comment type="caution">
    <text evidence="1">The sequence shown here is derived from an EMBL/GenBank/DDBJ whole genome shotgun (WGS) entry which is preliminary data.</text>
</comment>
<evidence type="ECO:0000313" key="1">
    <source>
        <dbReference type="EMBL" id="CAG8533198.1"/>
    </source>
</evidence>
<protein>
    <submittedName>
        <fullName evidence="1">9222_t:CDS:1</fullName>
    </submittedName>
</protein>
<name>A0ACA9LLB3_9GLOM</name>
<gene>
    <name evidence="1" type="ORF">RPERSI_LOCUS3231</name>
</gene>
<proteinExistence type="predicted"/>
<feature type="non-terminal residue" evidence="1">
    <location>
        <position position="1"/>
    </location>
</feature>
<sequence>YCDALSMGELLDDTRSCRSWESYFEIFAKVKSDVGSGGFINVDFFERSIFLSQSFPLNSNVKANDAVSASVTMPVKLTSLPRLYNIIITITKSDKQTIAACGSGVVTSR</sequence>
<evidence type="ECO:0000313" key="2">
    <source>
        <dbReference type="Proteomes" id="UP000789920"/>
    </source>
</evidence>
<dbReference type="EMBL" id="CAJVQC010003865">
    <property type="protein sequence ID" value="CAG8533198.1"/>
    <property type="molecule type" value="Genomic_DNA"/>
</dbReference>
<organism evidence="1 2">
    <name type="scientific">Racocetra persica</name>
    <dbReference type="NCBI Taxonomy" id="160502"/>
    <lineage>
        <taxon>Eukaryota</taxon>
        <taxon>Fungi</taxon>
        <taxon>Fungi incertae sedis</taxon>
        <taxon>Mucoromycota</taxon>
        <taxon>Glomeromycotina</taxon>
        <taxon>Glomeromycetes</taxon>
        <taxon>Diversisporales</taxon>
        <taxon>Gigasporaceae</taxon>
        <taxon>Racocetra</taxon>
    </lineage>
</organism>